<feature type="transmembrane region" description="Helical" evidence="8">
    <location>
        <begin position="419"/>
        <end position="436"/>
    </location>
</feature>
<evidence type="ECO:0000256" key="8">
    <source>
        <dbReference type="SAM" id="Phobius"/>
    </source>
</evidence>
<feature type="transmembrane region" description="Helical" evidence="8">
    <location>
        <begin position="379"/>
        <end position="407"/>
    </location>
</feature>
<feature type="transmembrane region" description="Helical" evidence="8">
    <location>
        <begin position="289"/>
        <end position="312"/>
    </location>
</feature>
<keyword evidence="7 8" id="KW-0472">Membrane</keyword>
<feature type="transmembrane region" description="Helical" evidence="8">
    <location>
        <begin position="79"/>
        <end position="98"/>
    </location>
</feature>
<feature type="transmembrane region" description="Helical" evidence="8">
    <location>
        <begin position="318"/>
        <end position="339"/>
    </location>
</feature>
<keyword evidence="3" id="KW-0813">Transport</keyword>
<organism evidence="10 11">
    <name type="scientific">Gracilibacillus xinjiangensis</name>
    <dbReference type="NCBI Taxonomy" id="1193282"/>
    <lineage>
        <taxon>Bacteria</taxon>
        <taxon>Bacillati</taxon>
        <taxon>Bacillota</taxon>
        <taxon>Bacilli</taxon>
        <taxon>Bacillales</taxon>
        <taxon>Bacillaceae</taxon>
        <taxon>Gracilibacillus</taxon>
    </lineage>
</organism>
<dbReference type="SUPFAM" id="SSF103473">
    <property type="entry name" value="MFS general substrate transporter"/>
    <property type="match status" value="1"/>
</dbReference>
<feature type="transmembrane region" description="Helical" evidence="8">
    <location>
        <begin position="243"/>
        <end position="261"/>
    </location>
</feature>
<evidence type="ECO:0000259" key="9">
    <source>
        <dbReference type="PROSITE" id="PS50850"/>
    </source>
</evidence>
<evidence type="ECO:0000256" key="4">
    <source>
        <dbReference type="ARBA" id="ARBA00022692"/>
    </source>
</evidence>
<sequence length="481" mass="52958">MTIENNYSGQKQMLTISTLAFFVSVMVWFNMAPFQSTIQKQLALTGEEIGALMIVNLALSIPGRIIIGRLVDRYGPRNVFSLLLITMSIPCFIFAIGTNYMQLLISRLILGTIGASFVVGIRMVTEWFPARQGGLAQGIYAGWGNFGSSFAALTLPSFALLFGGENGWRYAIFITGLIALIYGIIFFMTAKNTPAWKAFPYTKDTNPIKATTRNDLKLLLLISFPIYGGMGILIWTLQQNGVLPNQMAFLFYIAIGTFYLFNMRKRWKENIEYLKLGVPDSDKYSMRSVAILSIGYFATFGSELAIISMLPMFFLDSFAVNAVIASVIASSFAFTNLVARPAGGWLSDRFGRKKVLLVLLALLSCLYVGMSFLQNSWPIYLAILLTVCCSIVSQAASGAIFSMVSLVKKNRTGQISGMVGAYGNIGSLCFLAVLNISHSSIFFLTIAAGLILCFVATLTMHVQKKPQTNTKNSNKKLVRVH</sequence>
<proteinExistence type="inferred from homology"/>
<feature type="transmembrane region" description="Helical" evidence="8">
    <location>
        <begin position="12"/>
        <end position="29"/>
    </location>
</feature>
<feature type="transmembrane region" description="Helical" evidence="8">
    <location>
        <begin position="140"/>
        <end position="162"/>
    </location>
</feature>
<dbReference type="InterPro" id="IPR036259">
    <property type="entry name" value="MFS_trans_sf"/>
</dbReference>
<accession>A0ABV8WZ57</accession>
<dbReference type="InterPro" id="IPR044772">
    <property type="entry name" value="NO3_transporter"/>
</dbReference>
<evidence type="ECO:0000256" key="3">
    <source>
        <dbReference type="ARBA" id="ARBA00022448"/>
    </source>
</evidence>
<feature type="domain" description="Major facilitator superfamily (MFS) profile" evidence="9">
    <location>
        <begin position="13"/>
        <end position="465"/>
    </location>
</feature>
<dbReference type="EMBL" id="JBHSDT010000008">
    <property type="protein sequence ID" value="MFC4404779.1"/>
    <property type="molecule type" value="Genomic_DNA"/>
</dbReference>
<dbReference type="Proteomes" id="UP001595882">
    <property type="component" value="Unassembled WGS sequence"/>
</dbReference>
<protein>
    <submittedName>
        <fullName evidence="10">MFS transporter</fullName>
    </submittedName>
</protein>
<feature type="transmembrane region" description="Helical" evidence="8">
    <location>
        <begin position="355"/>
        <end position="373"/>
    </location>
</feature>
<gene>
    <name evidence="10" type="ORF">ACFOY7_17045</name>
</gene>
<dbReference type="Pfam" id="PF07690">
    <property type="entry name" value="MFS_1"/>
    <property type="match status" value="2"/>
</dbReference>
<feature type="transmembrane region" description="Helical" evidence="8">
    <location>
        <begin position="104"/>
        <end position="128"/>
    </location>
</feature>
<dbReference type="PROSITE" id="PS50850">
    <property type="entry name" value="MFS"/>
    <property type="match status" value="1"/>
</dbReference>
<feature type="transmembrane region" description="Helical" evidence="8">
    <location>
        <begin position="49"/>
        <end position="67"/>
    </location>
</feature>
<feature type="transmembrane region" description="Helical" evidence="8">
    <location>
        <begin position="442"/>
        <end position="462"/>
    </location>
</feature>
<keyword evidence="11" id="KW-1185">Reference proteome</keyword>
<evidence type="ECO:0000256" key="6">
    <source>
        <dbReference type="ARBA" id="ARBA00023063"/>
    </source>
</evidence>
<keyword evidence="5 8" id="KW-1133">Transmembrane helix</keyword>
<evidence type="ECO:0000256" key="7">
    <source>
        <dbReference type="ARBA" id="ARBA00023136"/>
    </source>
</evidence>
<evidence type="ECO:0000256" key="5">
    <source>
        <dbReference type="ARBA" id="ARBA00022989"/>
    </source>
</evidence>
<evidence type="ECO:0000256" key="1">
    <source>
        <dbReference type="ARBA" id="ARBA00004651"/>
    </source>
</evidence>
<comment type="caution">
    <text evidence="10">The sequence shown here is derived from an EMBL/GenBank/DDBJ whole genome shotgun (WGS) entry which is preliminary data.</text>
</comment>
<evidence type="ECO:0000313" key="10">
    <source>
        <dbReference type="EMBL" id="MFC4404779.1"/>
    </source>
</evidence>
<dbReference type="InterPro" id="IPR020846">
    <property type="entry name" value="MFS_dom"/>
</dbReference>
<feature type="transmembrane region" description="Helical" evidence="8">
    <location>
        <begin position="218"/>
        <end position="237"/>
    </location>
</feature>
<dbReference type="PANTHER" id="PTHR23515">
    <property type="entry name" value="HIGH-AFFINITY NITRATE TRANSPORTER 2.3"/>
    <property type="match status" value="1"/>
</dbReference>
<evidence type="ECO:0000256" key="2">
    <source>
        <dbReference type="ARBA" id="ARBA00008432"/>
    </source>
</evidence>
<dbReference type="RefSeq" id="WP_390253744.1">
    <property type="nucleotide sequence ID" value="NZ_JBHSDT010000008.1"/>
</dbReference>
<comment type="similarity">
    <text evidence="2">Belongs to the major facilitator superfamily. Nitrate/nitrite porter (TC 2.A.1.8) family.</text>
</comment>
<keyword evidence="6" id="KW-0534">Nitrate assimilation</keyword>
<comment type="subcellular location">
    <subcellularLocation>
        <location evidence="1">Cell membrane</location>
        <topology evidence="1">Multi-pass membrane protein</topology>
    </subcellularLocation>
</comment>
<dbReference type="InterPro" id="IPR011701">
    <property type="entry name" value="MFS"/>
</dbReference>
<reference evidence="11" key="1">
    <citation type="journal article" date="2019" name="Int. J. Syst. Evol. Microbiol.">
        <title>The Global Catalogue of Microorganisms (GCM) 10K type strain sequencing project: providing services to taxonomists for standard genome sequencing and annotation.</title>
        <authorList>
            <consortium name="The Broad Institute Genomics Platform"/>
            <consortium name="The Broad Institute Genome Sequencing Center for Infectious Disease"/>
            <person name="Wu L."/>
            <person name="Ma J."/>
        </authorList>
    </citation>
    <scope>NUCLEOTIDE SEQUENCE [LARGE SCALE GENOMIC DNA]</scope>
    <source>
        <strain evidence="11">CCUG 37865</strain>
    </source>
</reference>
<feature type="transmembrane region" description="Helical" evidence="8">
    <location>
        <begin position="168"/>
        <end position="188"/>
    </location>
</feature>
<keyword evidence="4 8" id="KW-0812">Transmembrane</keyword>
<name>A0ABV8WZ57_9BACI</name>
<evidence type="ECO:0000313" key="11">
    <source>
        <dbReference type="Proteomes" id="UP001595882"/>
    </source>
</evidence>
<dbReference type="Gene3D" id="1.20.1250.20">
    <property type="entry name" value="MFS general substrate transporter like domains"/>
    <property type="match status" value="2"/>
</dbReference>